<dbReference type="AlphaFoldDB" id="A0A9N9K0W3"/>
<feature type="non-terminal residue" evidence="3">
    <location>
        <position position="147"/>
    </location>
</feature>
<evidence type="ECO:0000259" key="2">
    <source>
        <dbReference type="Pfam" id="PF05699"/>
    </source>
</evidence>
<dbReference type="EMBL" id="CAJVPY010040298">
    <property type="protein sequence ID" value="CAG8805627.1"/>
    <property type="molecule type" value="Genomic_DNA"/>
</dbReference>
<dbReference type="GO" id="GO:0046983">
    <property type="term" value="F:protein dimerization activity"/>
    <property type="evidence" value="ECO:0007669"/>
    <property type="project" value="InterPro"/>
</dbReference>
<dbReference type="InterPro" id="IPR008906">
    <property type="entry name" value="HATC_C_dom"/>
</dbReference>
<reference evidence="3" key="1">
    <citation type="submission" date="2021-06" db="EMBL/GenBank/DDBJ databases">
        <authorList>
            <person name="Kallberg Y."/>
            <person name="Tangrot J."/>
            <person name="Rosling A."/>
        </authorList>
    </citation>
    <scope>NUCLEOTIDE SEQUENCE</scope>
    <source>
        <strain evidence="3">MA453B</strain>
    </source>
</reference>
<accession>A0A9N9K0W3</accession>
<protein>
    <submittedName>
        <fullName evidence="3">561_t:CDS:1</fullName>
    </submittedName>
</protein>
<evidence type="ECO:0000256" key="1">
    <source>
        <dbReference type="SAM" id="MobiDB-lite"/>
    </source>
</evidence>
<evidence type="ECO:0000313" key="4">
    <source>
        <dbReference type="Proteomes" id="UP000789405"/>
    </source>
</evidence>
<proteinExistence type="predicted"/>
<feature type="domain" description="HAT C-terminal dimerisation" evidence="2">
    <location>
        <begin position="15"/>
        <end position="79"/>
    </location>
</feature>
<dbReference type="OrthoDB" id="2445937at2759"/>
<sequence>LNPYNDDSFNHFQDELVNFWEFTSAIRFELAKVAIRIHRICVNSVFVERLWSSIGYLYTNRRNRLKPEKVLTIVQIKSDITYNQNIKDLQNKEKKVYQLHIATPIILEKSDNSNNNDNQGVNKESKSLKKNPNNYENKPNTKEDEEY</sequence>
<evidence type="ECO:0000313" key="3">
    <source>
        <dbReference type="EMBL" id="CAG8805627.1"/>
    </source>
</evidence>
<dbReference type="Pfam" id="PF05699">
    <property type="entry name" value="Dimer_Tnp_hAT"/>
    <property type="match status" value="1"/>
</dbReference>
<dbReference type="InterPro" id="IPR012337">
    <property type="entry name" value="RNaseH-like_sf"/>
</dbReference>
<dbReference type="SUPFAM" id="SSF53098">
    <property type="entry name" value="Ribonuclease H-like"/>
    <property type="match status" value="1"/>
</dbReference>
<name>A0A9N9K0W3_9GLOM</name>
<dbReference type="Proteomes" id="UP000789405">
    <property type="component" value="Unassembled WGS sequence"/>
</dbReference>
<organism evidence="3 4">
    <name type="scientific">Dentiscutata erythropus</name>
    <dbReference type="NCBI Taxonomy" id="1348616"/>
    <lineage>
        <taxon>Eukaryota</taxon>
        <taxon>Fungi</taxon>
        <taxon>Fungi incertae sedis</taxon>
        <taxon>Mucoromycota</taxon>
        <taxon>Glomeromycotina</taxon>
        <taxon>Glomeromycetes</taxon>
        <taxon>Diversisporales</taxon>
        <taxon>Gigasporaceae</taxon>
        <taxon>Dentiscutata</taxon>
    </lineage>
</organism>
<feature type="region of interest" description="Disordered" evidence="1">
    <location>
        <begin position="108"/>
        <end position="147"/>
    </location>
</feature>
<keyword evidence="4" id="KW-1185">Reference proteome</keyword>
<comment type="caution">
    <text evidence="3">The sequence shown here is derived from an EMBL/GenBank/DDBJ whole genome shotgun (WGS) entry which is preliminary data.</text>
</comment>
<gene>
    <name evidence="3" type="ORF">DERYTH_LOCUS24312</name>
</gene>